<keyword evidence="2" id="KW-1185">Reference proteome</keyword>
<evidence type="ECO:0000313" key="1">
    <source>
        <dbReference type="EMBL" id="KJA12919.1"/>
    </source>
</evidence>
<reference evidence="2" key="1">
    <citation type="submission" date="2014-04" db="EMBL/GenBank/DDBJ databases">
        <title>Evolutionary Origins and Diversification of the Mycorrhizal Mutualists.</title>
        <authorList>
            <consortium name="DOE Joint Genome Institute"/>
            <consortium name="Mycorrhizal Genomics Consortium"/>
            <person name="Kohler A."/>
            <person name="Kuo A."/>
            <person name="Nagy L.G."/>
            <person name="Floudas D."/>
            <person name="Copeland A."/>
            <person name="Barry K.W."/>
            <person name="Cichocki N."/>
            <person name="Veneault-Fourrey C."/>
            <person name="LaButti K."/>
            <person name="Lindquist E.A."/>
            <person name="Lipzen A."/>
            <person name="Lundell T."/>
            <person name="Morin E."/>
            <person name="Murat C."/>
            <person name="Riley R."/>
            <person name="Ohm R."/>
            <person name="Sun H."/>
            <person name="Tunlid A."/>
            <person name="Henrissat B."/>
            <person name="Grigoriev I.V."/>
            <person name="Hibbett D.S."/>
            <person name="Martin F."/>
        </authorList>
    </citation>
    <scope>NUCLEOTIDE SEQUENCE [LARGE SCALE GENOMIC DNA]</scope>
    <source>
        <strain evidence="2">FD-334 SS-4</strain>
    </source>
</reference>
<name>A0A0D2N145_HYPSF</name>
<organism evidence="1 2">
    <name type="scientific">Hypholoma sublateritium (strain FD-334 SS-4)</name>
    <dbReference type="NCBI Taxonomy" id="945553"/>
    <lineage>
        <taxon>Eukaryota</taxon>
        <taxon>Fungi</taxon>
        <taxon>Dikarya</taxon>
        <taxon>Basidiomycota</taxon>
        <taxon>Agaricomycotina</taxon>
        <taxon>Agaricomycetes</taxon>
        <taxon>Agaricomycetidae</taxon>
        <taxon>Agaricales</taxon>
        <taxon>Agaricineae</taxon>
        <taxon>Strophariaceae</taxon>
        <taxon>Hypholoma</taxon>
    </lineage>
</organism>
<dbReference type="AlphaFoldDB" id="A0A0D2N145"/>
<dbReference type="Proteomes" id="UP000054270">
    <property type="component" value="Unassembled WGS sequence"/>
</dbReference>
<protein>
    <submittedName>
        <fullName evidence="1">Uncharacterized protein</fullName>
    </submittedName>
</protein>
<sequence length="97" mass="10966">MGANRVASQLPLLDIVQDVKWALPPPSSAHVLRKFMSTLWSGKSWAFSQSFIENYTVFDKQIFRDHPYARLTQLQVHEILAEAFGMVKCTISDVTGP</sequence>
<dbReference type="OrthoDB" id="2942707at2759"/>
<gene>
    <name evidence="1" type="ORF">HYPSUDRAFT_209997</name>
</gene>
<accession>A0A0D2N145</accession>
<evidence type="ECO:0000313" key="2">
    <source>
        <dbReference type="Proteomes" id="UP000054270"/>
    </source>
</evidence>
<dbReference type="EMBL" id="KN817840">
    <property type="protein sequence ID" value="KJA12919.1"/>
    <property type="molecule type" value="Genomic_DNA"/>
</dbReference>
<proteinExistence type="predicted"/>